<dbReference type="Proteomes" id="UP001495147">
    <property type="component" value="Unassembled WGS sequence"/>
</dbReference>
<keyword evidence="1" id="KW-0732">Signal</keyword>
<gene>
    <name evidence="2" type="ORF">ABDJ85_10195</name>
</gene>
<reference evidence="2 3" key="1">
    <citation type="submission" date="2024-05" db="EMBL/GenBank/DDBJ databases">
        <title>Roseateles sp. DJS-2-20 16S ribosomal RNA gene Genome sequencing and assembly.</title>
        <authorList>
            <person name="Woo H."/>
        </authorList>
    </citation>
    <scope>NUCLEOTIDE SEQUENCE [LARGE SCALE GENOMIC DNA]</scope>
    <source>
        <strain evidence="2 3">DJS-2-20</strain>
    </source>
</reference>
<protein>
    <submittedName>
        <fullName evidence="2">Uncharacterized protein</fullName>
    </submittedName>
</protein>
<evidence type="ECO:0000256" key="1">
    <source>
        <dbReference type="SAM" id="SignalP"/>
    </source>
</evidence>
<proteinExistence type="predicted"/>
<evidence type="ECO:0000313" key="2">
    <source>
        <dbReference type="EMBL" id="MEO3691840.1"/>
    </source>
</evidence>
<feature type="signal peptide" evidence="1">
    <location>
        <begin position="1"/>
        <end position="25"/>
    </location>
</feature>
<feature type="chain" id="PRO_5045963675" evidence="1">
    <location>
        <begin position="26"/>
        <end position="221"/>
    </location>
</feature>
<comment type="caution">
    <text evidence="2">The sequence shown here is derived from an EMBL/GenBank/DDBJ whole genome shotgun (WGS) entry which is preliminary data.</text>
</comment>
<accession>A0ABV0G280</accession>
<dbReference type="EMBL" id="JBDPZD010000002">
    <property type="protein sequence ID" value="MEO3691840.1"/>
    <property type="molecule type" value="Genomic_DNA"/>
</dbReference>
<keyword evidence="3" id="KW-1185">Reference proteome</keyword>
<dbReference type="RefSeq" id="WP_347704649.1">
    <property type="nucleotide sequence ID" value="NZ_JBDPZD010000002.1"/>
</dbReference>
<sequence>MHGPSRTRHFCGALALLALALPAAALSPALPTYPRQATEQDLQQLSQLACAQPQGTRLDDAALWSNWPVREDAPETDRRDWRAHVTCSPHQEADGFSWRHSWSCAWEADAWRCRPWGGRLDFLRAQQAVSLSFNSDLYRPEQVQAVAGDLFGVRSGPQRPAKTAGLPAGVAGECSLARSSFSSVFSGQRLEMLVLSCGKQQFSLREHCQAGRCRYGVESKL</sequence>
<evidence type="ECO:0000313" key="3">
    <source>
        <dbReference type="Proteomes" id="UP001495147"/>
    </source>
</evidence>
<organism evidence="2 3">
    <name type="scientific">Roseateles paludis</name>
    <dbReference type="NCBI Taxonomy" id="3145238"/>
    <lineage>
        <taxon>Bacteria</taxon>
        <taxon>Pseudomonadati</taxon>
        <taxon>Pseudomonadota</taxon>
        <taxon>Betaproteobacteria</taxon>
        <taxon>Burkholderiales</taxon>
        <taxon>Sphaerotilaceae</taxon>
        <taxon>Roseateles</taxon>
    </lineage>
</organism>
<name>A0ABV0G280_9BURK</name>